<evidence type="ECO:0000313" key="3">
    <source>
        <dbReference type="Proteomes" id="UP000823674"/>
    </source>
</evidence>
<evidence type="ECO:0000313" key="2">
    <source>
        <dbReference type="EMBL" id="KAG5393192.1"/>
    </source>
</evidence>
<dbReference type="Pfam" id="PF00168">
    <property type="entry name" value="C2"/>
    <property type="match status" value="1"/>
</dbReference>
<sequence length="179" mass="20459">MAHTLILHYNLRACLQEAADDNSVYRNEVHHSPHQGRALHQVSTQRSCLLPGPITIADQMAEEAMKRGGSLSASTGRNISYPLSPMNGGYMRYETNGWEGDLQVYYTLTMELVGKTGVRGDRIMKETKKEENTWEPFWDEEFECQLTVPELGLLRVEVHNYNMLAKDNFSGRHVCLWRA</sequence>
<accession>A0ABQ7M3M6</accession>
<feature type="domain" description="C2" evidence="1">
    <location>
        <begin position="50"/>
        <end position="179"/>
    </location>
</feature>
<name>A0ABQ7M3M6_BRACM</name>
<evidence type="ECO:0000259" key="1">
    <source>
        <dbReference type="PROSITE" id="PS50004"/>
    </source>
</evidence>
<dbReference type="EMBL" id="JADBGQ010000006">
    <property type="protein sequence ID" value="KAG5393192.1"/>
    <property type="molecule type" value="Genomic_DNA"/>
</dbReference>
<organism evidence="2 3">
    <name type="scientific">Brassica rapa subsp. trilocularis</name>
    <dbReference type="NCBI Taxonomy" id="1813537"/>
    <lineage>
        <taxon>Eukaryota</taxon>
        <taxon>Viridiplantae</taxon>
        <taxon>Streptophyta</taxon>
        <taxon>Embryophyta</taxon>
        <taxon>Tracheophyta</taxon>
        <taxon>Spermatophyta</taxon>
        <taxon>Magnoliopsida</taxon>
        <taxon>eudicotyledons</taxon>
        <taxon>Gunneridae</taxon>
        <taxon>Pentapetalae</taxon>
        <taxon>rosids</taxon>
        <taxon>malvids</taxon>
        <taxon>Brassicales</taxon>
        <taxon>Brassicaceae</taxon>
        <taxon>Brassiceae</taxon>
        <taxon>Brassica</taxon>
    </lineage>
</organism>
<dbReference type="InterPro" id="IPR000008">
    <property type="entry name" value="C2_dom"/>
</dbReference>
<protein>
    <recommendedName>
        <fullName evidence="1">C2 domain-containing protein</fullName>
    </recommendedName>
</protein>
<dbReference type="InterPro" id="IPR035892">
    <property type="entry name" value="C2_domain_sf"/>
</dbReference>
<keyword evidence="3" id="KW-1185">Reference proteome</keyword>
<reference evidence="2 3" key="1">
    <citation type="submission" date="2021-03" db="EMBL/GenBank/DDBJ databases">
        <authorList>
            <person name="King G.J."/>
            <person name="Bancroft I."/>
            <person name="Baten A."/>
            <person name="Bloomfield J."/>
            <person name="Borpatragohain P."/>
            <person name="He Z."/>
            <person name="Irish N."/>
            <person name="Irwin J."/>
            <person name="Liu K."/>
            <person name="Mauleon R.P."/>
            <person name="Moore J."/>
            <person name="Morris R."/>
            <person name="Ostergaard L."/>
            <person name="Wang B."/>
            <person name="Wells R."/>
        </authorList>
    </citation>
    <scope>NUCLEOTIDE SEQUENCE [LARGE SCALE GENOMIC DNA]</scope>
    <source>
        <strain evidence="2">R-o-18</strain>
        <tissue evidence="2">Leaf</tissue>
    </source>
</reference>
<dbReference type="SUPFAM" id="SSF49562">
    <property type="entry name" value="C2 domain (Calcium/lipid-binding domain, CaLB)"/>
    <property type="match status" value="1"/>
</dbReference>
<comment type="caution">
    <text evidence="2">The sequence shown here is derived from an EMBL/GenBank/DDBJ whole genome shotgun (WGS) entry which is preliminary data.</text>
</comment>
<dbReference type="Proteomes" id="UP000823674">
    <property type="component" value="Chromosome A06"/>
</dbReference>
<dbReference type="Gene3D" id="2.60.40.150">
    <property type="entry name" value="C2 domain"/>
    <property type="match status" value="1"/>
</dbReference>
<gene>
    <name evidence="2" type="primary">A06g504020.1_BraROA</name>
    <name evidence="2" type="ORF">IGI04_023155</name>
</gene>
<proteinExistence type="predicted"/>
<dbReference type="PROSITE" id="PS50004">
    <property type="entry name" value="C2"/>
    <property type="match status" value="1"/>
</dbReference>